<accession>A0A2S7ADT2</accession>
<sequence>MTGRQSTPPISEFLRKLGFPLRNVRNSWGAMTSEGVLLVAWADEERFGWVRVLRLRDSPPRVDSVGRRERIDHLRLLWSGGLAGYAVIAQAVDPAAHTRAIHHYDAATVRSIVCLAEVEGDVWAQLGEAVPVERLHRHAGRHRLKTGQGDFPLAPLVPTAPVPVKAPARYLAAIPRMRERLIALAQQGVTCTYAQARAPDGLRTFELRHAMDRLGNQCRDAGEPILTSLIVNDTGRTSPGFEKEFGVDDIAERAACYAYWGEMPAAQVPEATALRERARQFAQVAIRPEQRAFRNRVFVACGGRCVVTGCAAMPALEAAHRRGRRWQDGHNGAHDGWLLRRDVHALYDKGLITLSDDGARVEVDPSVANDYQDLAR</sequence>
<gene>
    <name evidence="2" type="ORF">XarjCFBP7645_09905</name>
</gene>
<dbReference type="Pfam" id="PF13391">
    <property type="entry name" value="HNH_2"/>
    <property type="match status" value="1"/>
</dbReference>
<protein>
    <recommendedName>
        <fullName evidence="1">HNH nuclease domain-containing protein</fullName>
    </recommendedName>
</protein>
<dbReference type="Proteomes" id="UP000239204">
    <property type="component" value="Unassembled WGS sequence"/>
</dbReference>
<dbReference type="AlphaFoldDB" id="A0A2S7ADT2"/>
<comment type="caution">
    <text evidence="2">The sequence shown here is derived from an EMBL/GenBank/DDBJ whole genome shotgun (WGS) entry which is preliminary data.</text>
</comment>
<feature type="domain" description="HNH nuclease" evidence="1">
    <location>
        <begin position="305"/>
        <end position="354"/>
    </location>
</feature>
<proteinExistence type="predicted"/>
<name>A0A2S7ADT2_9XANT</name>
<organism evidence="2 3">
    <name type="scientific">Xanthomonas arboricola</name>
    <dbReference type="NCBI Taxonomy" id="56448"/>
    <lineage>
        <taxon>Bacteria</taxon>
        <taxon>Pseudomonadati</taxon>
        <taxon>Pseudomonadota</taxon>
        <taxon>Gammaproteobacteria</taxon>
        <taxon>Lysobacterales</taxon>
        <taxon>Lysobacteraceae</taxon>
        <taxon>Xanthomonas</taxon>
    </lineage>
</organism>
<reference evidence="2 3" key="1">
    <citation type="submission" date="2016-08" db="EMBL/GenBank/DDBJ databases">
        <title>Evolution of the type three secretion system and type three effector repertoires in Xanthomonas.</title>
        <authorList>
            <person name="Merda D."/>
            <person name="Briand M."/>
            <person name="Bosis E."/>
            <person name="Rousseau C."/>
            <person name="Portier P."/>
            <person name="Jacques M.-A."/>
            <person name="Fischer-Le Saux M."/>
        </authorList>
    </citation>
    <scope>NUCLEOTIDE SEQUENCE [LARGE SCALE GENOMIC DNA]</scope>
    <source>
        <strain evidence="2 3">CFBP 7645</strain>
    </source>
</reference>
<evidence type="ECO:0000313" key="2">
    <source>
        <dbReference type="EMBL" id="PPU07892.1"/>
    </source>
</evidence>
<dbReference type="EMBL" id="MIGY01000002">
    <property type="protein sequence ID" value="PPU07892.1"/>
    <property type="molecule type" value="Genomic_DNA"/>
</dbReference>
<evidence type="ECO:0000259" key="1">
    <source>
        <dbReference type="Pfam" id="PF13391"/>
    </source>
</evidence>
<dbReference type="RefSeq" id="WP_104537355.1">
    <property type="nucleotide sequence ID" value="NZ_MIGY01000002.1"/>
</dbReference>
<dbReference type="InterPro" id="IPR003615">
    <property type="entry name" value="HNH_nuc"/>
</dbReference>
<evidence type="ECO:0000313" key="3">
    <source>
        <dbReference type="Proteomes" id="UP000239204"/>
    </source>
</evidence>